<accession>A0ABV4NVH4</accession>
<proteinExistence type="predicted"/>
<comment type="caution">
    <text evidence="1">The sequence shown here is derived from an EMBL/GenBank/DDBJ whole genome shotgun (WGS) entry which is preliminary data.</text>
</comment>
<dbReference type="NCBIfam" id="TIGR01847">
    <property type="entry name" value="bacteriocin_sig"/>
    <property type="match status" value="1"/>
</dbReference>
<dbReference type="RefSeq" id="WP_371837591.1">
    <property type="nucleotide sequence ID" value="NZ_JBGMEK010000004.1"/>
</dbReference>
<evidence type="ECO:0000313" key="1">
    <source>
        <dbReference type="EMBL" id="MFA0809976.1"/>
    </source>
</evidence>
<dbReference type="Proteomes" id="UP001569428">
    <property type="component" value="Unassembled WGS sequence"/>
</dbReference>
<organism evidence="1 2">
    <name type="scientific">Microbulbifer epialgicus</name>
    <dbReference type="NCBI Taxonomy" id="393907"/>
    <lineage>
        <taxon>Bacteria</taxon>
        <taxon>Pseudomonadati</taxon>
        <taxon>Pseudomonadota</taxon>
        <taxon>Gammaproteobacteria</taxon>
        <taxon>Cellvibrionales</taxon>
        <taxon>Microbulbiferaceae</taxon>
        <taxon>Microbulbifer</taxon>
    </lineage>
</organism>
<keyword evidence="2" id="KW-1185">Reference proteome</keyword>
<dbReference type="InterPro" id="IPR010133">
    <property type="entry name" value="Bacteriocin_signal_seq"/>
</dbReference>
<reference evidence="1 2" key="1">
    <citation type="submission" date="2024-08" db="EMBL/GenBank/DDBJ databases">
        <authorList>
            <person name="Ishaq N."/>
        </authorList>
    </citation>
    <scope>NUCLEOTIDE SEQUENCE [LARGE SCALE GENOMIC DNA]</scope>
    <source>
        <strain evidence="1 2">DSM 18651</strain>
    </source>
</reference>
<sequence>MKELTVKEMQEVNGGLIKKILELIKEVVNRDGNNVVTSENIDT</sequence>
<name>A0ABV4NVH4_9GAMM</name>
<evidence type="ECO:0000313" key="2">
    <source>
        <dbReference type="Proteomes" id="UP001569428"/>
    </source>
</evidence>
<dbReference type="EMBL" id="JBGMEK010000004">
    <property type="protein sequence ID" value="MFA0809976.1"/>
    <property type="molecule type" value="Genomic_DNA"/>
</dbReference>
<protein>
    <submittedName>
        <fullName evidence="1">Bacteriocin</fullName>
    </submittedName>
</protein>
<gene>
    <name evidence="1" type="ORF">ACCI49_03500</name>
</gene>